<dbReference type="GO" id="GO:0005737">
    <property type="term" value="C:cytoplasm"/>
    <property type="evidence" value="ECO:0007669"/>
    <property type="project" value="UniProtKB-SubCell"/>
</dbReference>
<comment type="caution">
    <text evidence="8">Lacks conserved residue(s) required for the propagation of feature annotation.</text>
</comment>
<name>A0A6J4SIW1_9ACTN</name>
<evidence type="ECO:0000259" key="10">
    <source>
        <dbReference type="Pfam" id="PF00275"/>
    </source>
</evidence>
<feature type="binding site" evidence="8">
    <location>
        <position position="169"/>
    </location>
    <ligand>
        <name>phosphoenolpyruvate</name>
        <dbReference type="ChEBI" id="CHEBI:58702"/>
    </ligand>
</feature>
<dbReference type="PANTHER" id="PTHR21090:SF5">
    <property type="entry name" value="PENTAFUNCTIONAL AROM POLYPEPTIDE"/>
    <property type="match status" value="1"/>
</dbReference>
<feature type="compositionally biased region" description="Basic and acidic residues" evidence="9">
    <location>
        <begin position="192"/>
        <end position="206"/>
    </location>
</feature>
<dbReference type="SUPFAM" id="SSF55205">
    <property type="entry name" value="EPT/RTPC-like"/>
    <property type="match status" value="1"/>
</dbReference>
<dbReference type="EMBL" id="CADCVU010000108">
    <property type="protein sequence ID" value="CAA9500553.1"/>
    <property type="molecule type" value="Genomic_DNA"/>
</dbReference>
<feature type="binding site" evidence="8">
    <location>
        <position position="363"/>
    </location>
    <ligand>
        <name>3-phosphoshikimate</name>
        <dbReference type="ChEBI" id="CHEBI:145989"/>
    </ligand>
</feature>
<feature type="binding site" evidence="8">
    <location>
        <position position="123"/>
    </location>
    <ligand>
        <name>phosphoenolpyruvate</name>
        <dbReference type="ChEBI" id="CHEBI:58702"/>
    </ligand>
</feature>
<dbReference type="FunFam" id="3.65.10.10:FF:000005">
    <property type="entry name" value="3-phosphoshikimate 1-carboxyvinyltransferase"/>
    <property type="match status" value="1"/>
</dbReference>
<dbReference type="HAMAP" id="MF_00210">
    <property type="entry name" value="EPSP_synth"/>
    <property type="match status" value="1"/>
</dbReference>
<evidence type="ECO:0000256" key="3">
    <source>
        <dbReference type="ARBA" id="ARBA00022490"/>
    </source>
</evidence>
<evidence type="ECO:0000256" key="8">
    <source>
        <dbReference type="HAMAP-Rule" id="MF_00210"/>
    </source>
</evidence>
<evidence type="ECO:0000256" key="6">
    <source>
        <dbReference type="ARBA" id="ARBA00023141"/>
    </source>
</evidence>
<protein>
    <recommendedName>
        <fullName evidence="8">3-phosphoshikimate 1-carboxyvinyltransferase</fullName>
        <ecNumber evidence="8">2.5.1.19</ecNumber>
    </recommendedName>
    <alternativeName>
        <fullName evidence="8">5-enolpyruvylshikimate-3-phosphate synthase</fullName>
        <shortName evidence="8">EPSP synthase</shortName>
        <shortName evidence="8">EPSPS</shortName>
    </alternativeName>
</protein>
<keyword evidence="4 8" id="KW-0028">Amino-acid biosynthesis</keyword>
<comment type="similarity">
    <text evidence="2 8">Belongs to the EPSP synthase family.</text>
</comment>
<organism evidence="11">
    <name type="scientific">uncultured Solirubrobacterales bacterium</name>
    <dbReference type="NCBI Taxonomy" id="768556"/>
    <lineage>
        <taxon>Bacteria</taxon>
        <taxon>Bacillati</taxon>
        <taxon>Actinomycetota</taxon>
        <taxon>Thermoleophilia</taxon>
        <taxon>Solirubrobacterales</taxon>
        <taxon>environmental samples</taxon>
    </lineage>
</organism>
<proteinExistence type="inferred from homology"/>
<feature type="binding site" evidence="8">
    <location>
        <position position="367"/>
    </location>
    <ligand>
        <name>phosphoenolpyruvate</name>
        <dbReference type="ChEBI" id="CHEBI:58702"/>
    </ligand>
</feature>
<feature type="region of interest" description="Disordered" evidence="9">
    <location>
        <begin position="186"/>
        <end position="206"/>
    </location>
</feature>
<feature type="binding site" evidence="8">
    <location>
        <position position="167"/>
    </location>
    <ligand>
        <name>3-phosphoshikimate</name>
        <dbReference type="ChEBI" id="CHEBI:145989"/>
    </ligand>
</feature>
<feature type="binding site" evidence="8">
    <location>
        <position position="336"/>
    </location>
    <ligand>
        <name>3-phosphoshikimate</name>
        <dbReference type="ChEBI" id="CHEBI:145989"/>
    </ligand>
</feature>
<comment type="function">
    <text evidence="8">Catalyzes the transfer of the enolpyruvyl moiety of phosphoenolpyruvate (PEP) to the 5-hydroxyl of shikimate-3-phosphate (S3P) to produce enolpyruvyl shikimate-3-phosphate and inorganic phosphate.</text>
</comment>
<dbReference type="GO" id="GO:0009423">
    <property type="term" value="P:chorismate biosynthetic process"/>
    <property type="evidence" value="ECO:0007669"/>
    <property type="project" value="UniProtKB-UniRule"/>
</dbReference>
<evidence type="ECO:0000256" key="1">
    <source>
        <dbReference type="ARBA" id="ARBA00004811"/>
    </source>
</evidence>
<dbReference type="InterPro" id="IPR001986">
    <property type="entry name" value="Enolpyruvate_Tfrase_dom"/>
</dbReference>
<dbReference type="UniPathway" id="UPA00053">
    <property type="reaction ID" value="UER00089"/>
</dbReference>
<dbReference type="Pfam" id="PF00275">
    <property type="entry name" value="EPSP_synthase"/>
    <property type="match status" value="1"/>
</dbReference>
<dbReference type="InterPro" id="IPR023193">
    <property type="entry name" value="EPSP_synthase_CS"/>
</dbReference>
<gene>
    <name evidence="8" type="primary">aroA</name>
    <name evidence="11" type="ORF">AVDCRST_MAG45-1280</name>
</gene>
<dbReference type="PIRSF" id="PIRSF000505">
    <property type="entry name" value="EPSPS"/>
    <property type="match status" value="1"/>
</dbReference>
<dbReference type="AlphaFoldDB" id="A0A6J4SIW1"/>
<comment type="catalytic activity">
    <reaction evidence="7">
        <text>3-phosphoshikimate + phosphoenolpyruvate = 5-O-(1-carboxyvinyl)-3-phosphoshikimate + phosphate</text>
        <dbReference type="Rhea" id="RHEA:21256"/>
        <dbReference type="ChEBI" id="CHEBI:43474"/>
        <dbReference type="ChEBI" id="CHEBI:57701"/>
        <dbReference type="ChEBI" id="CHEBI:58702"/>
        <dbReference type="ChEBI" id="CHEBI:145989"/>
        <dbReference type="EC" id="2.5.1.19"/>
    </reaction>
    <physiologicalReaction direction="left-to-right" evidence="7">
        <dbReference type="Rhea" id="RHEA:21257"/>
    </physiologicalReaction>
</comment>
<evidence type="ECO:0000256" key="7">
    <source>
        <dbReference type="ARBA" id="ARBA00044633"/>
    </source>
</evidence>
<dbReference type="GO" id="GO:0003866">
    <property type="term" value="F:3-phosphoshikimate 1-carboxyvinyltransferase activity"/>
    <property type="evidence" value="ECO:0007669"/>
    <property type="project" value="UniProtKB-UniRule"/>
</dbReference>
<dbReference type="GO" id="GO:0009073">
    <property type="term" value="P:aromatic amino acid family biosynthetic process"/>
    <property type="evidence" value="ECO:0007669"/>
    <property type="project" value="UniProtKB-KW"/>
</dbReference>
<dbReference type="EC" id="2.5.1.19" evidence="8"/>
<dbReference type="InterPro" id="IPR013792">
    <property type="entry name" value="RNA3'P_cycl/enolpyr_Trfase_a/b"/>
</dbReference>
<feature type="active site" description="Proton acceptor" evidence="8">
    <location>
        <position position="336"/>
    </location>
</feature>
<feature type="binding site" evidence="8">
    <location>
        <position position="26"/>
    </location>
    <ligand>
        <name>3-phosphoshikimate</name>
        <dbReference type="ChEBI" id="CHEBI:145989"/>
    </ligand>
</feature>
<sequence length="450" mass="47042">MNRRFAPAGRLRGEVTPPADKSISHRAALIGAMCDEPVTVRNFLDAADTRSTLTAVLSLGAGVDEREGELVIRGVGLHGAFEPTNGTLDVGNAGTLMRLLPGWLAGQVSGRWTLDGDASIRRRPVGRIVEPLRSMGAQIAATDDRLPPLTVDGRSLRGIGHTLDVASAQVKTCLIFAGLLASGQTRVSEPSPSRDHTERMLARARAPVEREGLTVRMRPTDELELEEVVVPGDPSSAAFLVAAACLVGGSRVTLSGVGLNWTRTGFLRIAERMGAVIVGELEQPPPEAERAAGAEGFSRQGPAASPDSEPAGDIDVSAAPLEATTVEPDEVPLSVDELTLVALLGCFAEGETVVRGAEELRVKESDRIAGVVEGLRGLGADIEASDDGFAVRGGDGLRGGTFDARGDHRLAMLGAVAGLASRDGVEVEGMEAADISYPGFEDDLKALTRS</sequence>
<feature type="binding site" evidence="8">
    <location>
        <position position="22"/>
    </location>
    <ligand>
        <name>3-phosphoshikimate</name>
        <dbReference type="ChEBI" id="CHEBI:145989"/>
    </ligand>
</feature>
<evidence type="ECO:0000256" key="4">
    <source>
        <dbReference type="ARBA" id="ARBA00022605"/>
    </source>
</evidence>
<dbReference type="PANTHER" id="PTHR21090">
    <property type="entry name" value="AROM/DEHYDROQUINATE SYNTHASE"/>
    <property type="match status" value="1"/>
</dbReference>
<comment type="subunit">
    <text evidence="8">Monomer.</text>
</comment>
<feature type="binding site" evidence="8">
    <location>
        <position position="409"/>
    </location>
    <ligand>
        <name>phosphoenolpyruvate</name>
        <dbReference type="ChEBI" id="CHEBI:58702"/>
    </ligand>
</feature>
<evidence type="ECO:0000256" key="5">
    <source>
        <dbReference type="ARBA" id="ARBA00022679"/>
    </source>
</evidence>
<keyword evidence="6 8" id="KW-0057">Aromatic amino acid biosynthesis</keyword>
<keyword evidence="5 8" id="KW-0808">Transferase</keyword>
<feature type="binding site" evidence="8">
    <location>
        <position position="21"/>
    </location>
    <ligand>
        <name>phosphoenolpyruvate</name>
        <dbReference type="ChEBI" id="CHEBI:58702"/>
    </ligand>
</feature>
<dbReference type="InterPro" id="IPR036968">
    <property type="entry name" value="Enolpyruvate_Tfrase_sf"/>
</dbReference>
<dbReference type="PROSITE" id="PS00885">
    <property type="entry name" value="EPSP_SYNTHASE_2"/>
    <property type="match status" value="1"/>
</dbReference>
<evidence type="ECO:0000313" key="11">
    <source>
        <dbReference type="EMBL" id="CAA9500553.1"/>
    </source>
</evidence>
<dbReference type="GO" id="GO:0008652">
    <property type="term" value="P:amino acid biosynthetic process"/>
    <property type="evidence" value="ECO:0007669"/>
    <property type="project" value="UniProtKB-KW"/>
</dbReference>
<accession>A0A6J4SIW1</accession>
<keyword evidence="3 8" id="KW-0963">Cytoplasm</keyword>
<dbReference type="NCBIfam" id="TIGR01356">
    <property type="entry name" value="aroA"/>
    <property type="match status" value="1"/>
</dbReference>
<comment type="subcellular location">
    <subcellularLocation>
        <location evidence="8">Cytoplasm</location>
    </subcellularLocation>
</comment>
<feature type="region of interest" description="Disordered" evidence="9">
    <location>
        <begin position="284"/>
        <end position="314"/>
    </location>
</feature>
<feature type="binding site" evidence="8">
    <location>
        <position position="169"/>
    </location>
    <ligand>
        <name>3-phosphoshikimate</name>
        <dbReference type="ChEBI" id="CHEBI:145989"/>
    </ligand>
</feature>
<dbReference type="InterPro" id="IPR006264">
    <property type="entry name" value="EPSP_synthase"/>
</dbReference>
<feature type="binding site" evidence="8">
    <location>
        <position position="94"/>
    </location>
    <ligand>
        <name>phosphoenolpyruvate</name>
        <dbReference type="ChEBI" id="CHEBI:58702"/>
    </ligand>
</feature>
<reference evidence="11" key="1">
    <citation type="submission" date="2020-02" db="EMBL/GenBank/DDBJ databases">
        <authorList>
            <person name="Meier V. D."/>
        </authorList>
    </citation>
    <scope>NUCLEOTIDE SEQUENCE</scope>
    <source>
        <strain evidence="11">AVDCRST_MAG45</strain>
    </source>
</reference>
<feature type="domain" description="Enolpyruvate transferase" evidence="10">
    <location>
        <begin position="8"/>
        <end position="444"/>
    </location>
</feature>
<dbReference type="Gene3D" id="3.65.10.10">
    <property type="entry name" value="Enolpyruvate transferase domain"/>
    <property type="match status" value="2"/>
</dbReference>
<comment type="pathway">
    <text evidence="1 8">Metabolic intermediate biosynthesis; chorismate biosynthesis; chorismate from D-erythrose 4-phosphate and phosphoenolpyruvate: step 6/7.</text>
</comment>
<feature type="binding site" evidence="8">
    <location>
        <position position="21"/>
    </location>
    <ligand>
        <name>3-phosphoshikimate</name>
        <dbReference type="ChEBI" id="CHEBI:145989"/>
    </ligand>
</feature>
<dbReference type="CDD" id="cd01556">
    <property type="entry name" value="EPSP_synthase"/>
    <property type="match status" value="1"/>
</dbReference>
<evidence type="ECO:0000256" key="2">
    <source>
        <dbReference type="ARBA" id="ARBA00009948"/>
    </source>
</evidence>
<evidence type="ECO:0000256" key="9">
    <source>
        <dbReference type="SAM" id="MobiDB-lite"/>
    </source>
</evidence>